<protein>
    <submittedName>
        <fullName evidence="8">Phosphoglucomutase, chloroplastic</fullName>
    </submittedName>
</protein>
<comment type="similarity">
    <text evidence="2">Belongs to the phosphohexose mutase family.</text>
</comment>
<dbReference type="AlphaFoldDB" id="A0A438JH33"/>
<evidence type="ECO:0000313" key="8">
    <source>
        <dbReference type="EMBL" id="RVX08265.1"/>
    </source>
</evidence>
<keyword evidence="4" id="KW-0460">Magnesium</keyword>
<comment type="caution">
    <text evidence="8">The sequence shown here is derived from an EMBL/GenBank/DDBJ whole genome shotgun (WGS) entry which is preliminary data.</text>
</comment>
<dbReference type="GO" id="GO:0046872">
    <property type="term" value="F:metal ion binding"/>
    <property type="evidence" value="ECO:0007669"/>
    <property type="project" value="UniProtKB-KW"/>
</dbReference>
<evidence type="ECO:0000256" key="4">
    <source>
        <dbReference type="ARBA" id="ARBA00022842"/>
    </source>
</evidence>
<accession>A0A438JH33</accession>
<dbReference type="PANTHER" id="PTHR22573">
    <property type="entry name" value="PHOSPHOHEXOMUTASE FAMILY MEMBER"/>
    <property type="match status" value="1"/>
</dbReference>
<keyword evidence="3" id="KW-0479">Metal-binding</keyword>
<feature type="domain" description="Alpha-D-phosphohexomutase alpha/beta/alpha" evidence="7">
    <location>
        <begin position="77"/>
        <end position="150"/>
    </location>
</feature>
<dbReference type="Gene3D" id="3.40.120.10">
    <property type="entry name" value="Alpha-D-Glucose-1,6-Bisphosphate, subunit A, domain 3"/>
    <property type="match status" value="1"/>
</dbReference>
<sequence>MAFSLKMDSVFFSTLKLTPLPNASFSSRHFASLSLLSRKFPIRRLSVKASSSAPSTSTANSQTIKIISMPTKPIEGQKTGTSGLRKKVKVFMEENYLANWIQALFNSLPPEDYKDGVLVLGGDGRYFNWEAAQIIIKIAAGNGVGKILVGKSFDISVEAVGGKLRGIIEERGRGFSSWIRFGDLSFRCLLKGVEFCCRDEVLARWHKSWEEGGRKLKLERYLNEAGRFLFCAVVTEEVKRFSLIFLEGRGHLGGWVVLDEKLHYLGIIPFSEVKELGSSVEVKSIPKEGIAVGSFAVVVRKDLRVVGDVVRFQLEEGEVSCREEKLRKCLVERVLIRGVRRFKDNFLHLERWHPEVGCLHKGGSLKELWVRVLGLPLHLWGWEYDGRVLSGSLQVDLGCFGFLVQLWWEAPSWVSIDTLSNNCSGPYD</sequence>
<evidence type="ECO:0000313" key="9">
    <source>
        <dbReference type="Proteomes" id="UP000288805"/>
    </source>
</evidence>
<dbReference type="EMBL" id="QGNW01000042">
    <property type="protein sequence ID" value="RVX08265.1"/>
    <property type="molecule type" value="Genomic_DNA"/>
</dbReference>
<keyword evidence="5" id="KW-0413">Isomerase</keyword>
<evidence type="ECO:0000256" key="5">
    <source>
        <dbReference type="ARBA" id="ARBA00023235"/>
    </source>
</evidence>
<evidence type="ECO:0000256" key="3">
    <source>
        <dbReference type="ARBA" id="ARBA00022723"/>
    </source>
</evidence>
<gene>
    <name evidence="8" type="primary">PGMP_1</name>
    <name evidence="8" type="ORF">CK203_017720</name>
</gene>
<comment type="cofactor">
    <cofactor evidence="1">
        <name>Mg(2+)</name>
        <dbReference type="ChEBI" id="CHEBI:18420"/>
    </cofactor>
</comment>
<dbReference type="GO" id="GO:0004614">
    <property type="term" value="F:phosphoglucomutase activity"/>
    <property type="evidence" value="ECO:0007669"/>
    <property type="project" value="InterPro"/>
</dbReference>
<reference evidence="8 9" key="1">
    <citation type="journal article" date="2018" name="PLoS Genet.">
        <title>Population sequencing reveals clonal diversity and ancestral inbreeding in the grapevine cultivar Chardonnay.</title>
        <authorList>
            <person name="Roach M.J."/>
            <person name="Johnson D.L."/>
            <person name="Bohlmann J."/>
            <person name="van Vuuren H.J."/>
            <person name="Jones S.J."/>
            <person name="Pretorius I.S."/>
            <person name="Schmidt S.A."/>
            <person name="Borneman A.R."/>
        </authorList>
    </citation>
    <scope>NUCLEOTIDE SEQUENCE [LARGE SCALE GENOMIC DNA]</scope>
    <source>
        <strain evidence="9">cv. Chardonnay</strain>
        <tissue evidence="8">Leaf</tissue>
    </source>
</reference>
<evidence type="ECO:0000259" key="7">
    <source>
        <dbReference type="Pfam" id="PF02878"/>
    </source>
</evidence>
<name>A0A438JH33_VITVI</name>
<dbReference type="InterPro" id="IPR016055">
    <property type="entry name" value="A-D-PHexomutase_a/b/a-I/II/III"/>
</dbReference>
<dbReference type="PANTHER" id="PTHR22573:SF59">
    <property type="entry name" value="PHOSPHOGLUCOMUTASE, CHLOROPLASTIC"/>
    <property type="match status" value="1"/>
</dbReference>
<dbReference type="Pfam" id="PF02878">
    <property type="entry name" value="PGM_PMM_I"/>
    <property type="match status" value="1"/>
</dbReference>
<dbReference type="InterPro" id="IPR005844">
    <property type="entry name" value="A-D-PHexomutase_a/b/a-I"/>
</dbReference>
<keyword evidence="6" id="KW-0119">Carbohydrate metabolism</keyword>
<evidence type="ECO:0000256" key="2">
    <source>
        <dbReference type="ARBA" id="ARBA00010231"/>
    </source>
</evidence>
<evidence type="ECO:0000256" key="1">
    <source>
        <dbReference type="ARBA" id="ARBA00001946"/>
    </source>
</evidence>
<evidence type="ECO:0000256" key="6">
    <source>
        <dbReference type="ARBA" id="ARBA00023277"/>
    </source>
</evidence>
<proteinExistence type="inferred from homology"/>
<organism evidence="8 9">
    <name type="scientific">Vitis vinifera</name>
    <name type="common">Grape</name>
    <dbReference type="NCBI Taxonomy" id="29760"/>
    <lineage>
        <taxon>Eukaryota</taxon>
        <taxon>Viridiplantae</taxon>
        <taxon>Streptophyta</taxon>
        <taxon>Embryophyta</taxon>
        <taxon>Tracheophyta</taxon>
        <taxon>Spermatophyta</taxon>
        <taxon>Magnoliopsida</taxon>
        <taxon>eudicotyledons</taxon>
        <taxon>Gunneridae</taxon>
        <taxon>Pentapetalae</taxon>
        <taxon>rosids</taxon>
        <taxon>Vitales</taxon>
        <taxon>Vitaceae</taxon>
        <taxon>Viteae</taxon>
        <taxon>Vitis</taxon>
    </lineage>
</organism>
<dbReference type="InterPro" id="IPR045244">
    <property type="entry name" value="PGM"/>
</dbReference>
<dbReference type="SUPFAM" id="SSF53738">
    <property type="entry name" value="Phosphoglucomutase, first 3 domains"/>
    <property type="match status" value="1"/>
</dbReference>
<dbReference type="Proteomes" id="UP000288805">
    <property type="component" value="Unassembled WGS sequence"/>
</dbReference>
<dbReference type="GO" id="GO:0005975">
    <property type="term" value="P:carbohydrate metabolic process"/>
    <property type="evidence" value="ECO:0007669"/>
    <property type="project" value="InterPro"/>
</dbReference>